<comment type="caution">
    <text evidence="1">The sequence shown here is derived from an EMBL/GenBank/DDBJ whole genome shotgun (WGS) entry which is preliminary data.</text>
</comment>
<evidence type="ECO:0000313" key="2">
    <source>
        <dbReference type="Proteomes" id="UP001341840"/>
    </source>
</evidence>
<sequence>MVQGAAHLVGLEGAIQFLLEELNLEYGNVTLVSTRRDIVDWIQGKDKVGWESRFIRNKAKNFQMSFNEVKLKYLNEKEFLAKDRWLEMAKMEEERWVTILKLKYVY</sequence>
<proteinExistence type="predicted"/>
<keyword evidence="2" id="KW-1185">Reference proteome</keyword>
<gene>
    <name evidence="1" type="ORF">PIB30_026625</name>
</gene>
<protein>
    <submittedName>
        <fullName evidence="1">Uncharacterized protein</fullName>
    </submittedName>
</protein>
<organism evidence="1 2">
    <name type="scientific">Stylosanthes scabra</name>
    <dbReference type="NCBI Taxonomy" id="79078"/>
    <lineage>
        <taxon>Eukaryota</taxon>
        <taxon>Viridiplantae</taxon>
        <taxon>Streptophyta</taxon>
        <taxon>Embryophyta</taxon>
        <taxon>Tracheophyta</taxon>
        <taxon>Spermatophyta</taxon>
        <taxon>Magnoliopsida</taxon>
        <taxon>eudicotyledons</taxon>
        <taxon>Gunneridae</taxon>
        <taxon>Pentapetalae</taxon>
        <taxon>rosids</taxon>
        <taxon>fabids</taxon>
        <taxon>Fabales</taxon>
        <taxon>Fabaceae</taxon>
        <taxon>Papilionoideae</taxon>
        <taxon>50 kb inversion clade</taxon>
        <taxon>dalbergioids sensu lato</taxon>
        <taxon>Dalbergieae</taxon>
        <taxon>Pterocarpus clade</taxon>
        <taxon>Stylosanthes</taxon>
    </lineage>
</organism>
<accession>A0ABU6X7Z7</accession>
<name>A0ABU6X7Z7_9FABA</name>
<evidence type="ECO:0000313" key="1">
    <source>
        <dbReference type="EMBL" id="MED6194239.1"/>
    </source>
</evidence>
<reference evidence="1 2" key="1">
    <citation type="journal article" date="2023" name="Plants (Basel)">
        <title>Bridging the Gap: Combining Genomics and Transcriptomics Approaches to Understand Stylosanthes scabra, an Orphan Legume from the Brazilian Caatinga.</title>
        <authorList>
            <person name="Ferreira-Neto J.R.C."/>
            <person name="da Silva M.D."/>
            <person name="Binneck E."/>
            <person name="de Melo N.F."/>
            <person name="da Silva R.H."/>
            <person name="de Melo A.L.T.M."/>
            <person name="Pandolfi V."/>
            <person name="Bustamante F.O."/>
            <person name="Brasileiro-Vidal A.C."/>
            <person name="Benko-Iseppon A.M."/>
        </authorList>
    </citation>
    <scope>NUCLEOTIDE SEQUENCE [LARGE SCALE GENOMIC DNA]</scope>
    <source>
        <tissue evidence="1">Leaves</tissue>
    </source>
</reference>
<dbReference type="Proteomes" id="UP001341840">
    <property type="component" value="Unassembled WGS sequence"/>
</dbReference>
<dbReference type="EMBL" id="JASCZI010211549">
    <property type="protein sequence ID" value="MED6194239.1"/>
    <property type="molecule type" value="Genomic_DNA"/>
</dbReference>